<dbReference type="EMBL" id="ML737564">
    <property type="protein sequence ID" value="KAE8370654.1"/>
    <property type="molecule type" value="Genomic_DNA"/>
</dbReference>
<dbReference type="GeneID" id="43660873"/>
<dbReference type="RefSeq" id="XP_031933735.1">
    <property type="nucleotide sequence ID" value="XM_032076427.1"/>
</dbReference>
<evidence type="ECO:0000313" key="3">
    <source>
        <dbReference type="Proteomes" id="UP000326268"/>
    </source>
</evidence>
<gene>
    <name evidence="2" type="ORF">BDV27DRAFT_35725</name>
</gene>
<accession>A0A5N7AL59</accession>
<feature type="transmembrane region" description="Helical" evidence="1">
    <location>
        <begin position="38"/>
        <end position="65"/>
    </location>
</feature>
<keyword evidence="1" id="KW-0472">Membrane</keyword>
<reference evidence="2 3" key="1">
    <citation type="submission" date="2019-04" db="EMBL/GenBank/DDBJ databases">
        <title>Friends and foes A comparative genomics studyof 23 Aspergillus species from section Flavi.</title>
        <authorList>
            <consortium name="DOE Joint Genome Institute"/>
            <person name="Kjaerbolling I."/>
            <person name="Vesth T."/>
            <person name="Frisvad J.C."/>
            <person name="Nybo J.L."/>
            <person name="Theobald S."/>
            <person name="Kildgaard S."/>
            <person name="Isbrandt T."/>
            <person name="Kuo A."/>
            <person name="Sato A."/>
            <person name="Lyhne E.K."/>
            <person name="Kogle M.E."/>
            <person name="Wiebenga A."/>
            <person name="Kun R.S."/>
            <person name="Lubbers R.J."/>
            <person name="Makela M.R."/>
            <person name="Barry K."/>
            <person name="Chovatia M."/>
            <person name="Clum A."/>
            <person name="Daum C."/>
            <person name="Haridas S."/>
            <person name="He G."/>
            <person name="LaButti K."/>
            <person name="Lipzen A."/>
            <person name="Mondo S."/>
            <person name="Riley R."/>
            <person name="Salamov A."/>
            <person name="Simmons B.A."/>
            <person name="Magnuson J.K."/>
            <person name="Henrissat B."/>
            <person name="Mortensen U.H."/>
            <person name="Larsen T.O."/>
            <person name="Devries R.P."/>
            <person name="Grigoriev I.V."/>
            <person name="Machida M."/>
            <person name="Baker S.E."/>
            <person name="Andersen M.R."/>
        </authorList>
    </citation>
    <scope>NUCLEOTIDE SEQUENCE [LARGE SCALE GENOMIC DNA]</scope>
    <source>
        <strain evidence="2 3">CBS 763.97</strain>
    </source>
</reference>
<sequence length="114" mass="12705">MRDNARKSLARARSSARTIGSKVLTPTRRLLGMTYRSGWFFVLQYSLTPYAIVCKAYMVFSLLFVSVGNRRLACPGCREVTSVDFPHYPQRPSTAALTLFPISILNSNIAGNNV</sequence>
<evidence type="ECO:0000313" key="2">
    <source>
        <dbReference type="EMBL" id="KAE8370654.1"/>
    </source>
</evidence>
<organism evidence="2 3">
    <name type="scientific">Aspergillus caelatus</name>
    <dbReference type="NCBI Taxonomy" id="61420"/>
    <lineage>
        <taxon>Eukaryota</taxon>
        <taxon>Fungi</taxon>
        <taxon>Dikarya</taxon>
        <taxon>Ascomycota</taxon>
        <taxon>Pezizomycotina</taxon>
        <taxon>Eurotiomycetes</taxon>
        <taxon>Eurotiomycetidae</taxon>
        <taxon>Eurotiales</taxon>
        <taxon>Aspergillaceae</taxon>
        <taxon>Aspergillus</taxon>
        <taxon>Aspergillus subgen. Circumdati</taxon>
    </lineage>
</organism>
<protein>
    <submittedName>
        <fullName evidence="2">Uncharacterized protein</fullName>
    </submittedName>
</protein>
<proteinExistence type="predicted"/>
<keyword evidence="1" id="KW-1133">Transmembrane helix</keyword>
<keyword evidence="3" id="KW-1185">Reference proteome</keyword>
<keyword evidence="1" id="KW-0812">Transmembrane</keyword>
<evidence type="ECO:0000256" key="1">
    <source>
        <dbReference type="SAM" id="Phobius"/>
    </source>
</evidence>
<dbReference type="Proteomes" id="UP000326268">
    <property type="component" value="Unassembled WGS sequence"/>
</dbReference>
<name>A0A5N7AL59_9EURO</name>
<dbReference type="AlphaFoldDB" id="A0A5N7AL59"/>